<dbReference type="AlphaFoldDB" id="A0A7I7JVY3"/>
<dbReference type="KEGG" id="mdu:MDUV_02740"/>
<name>A0A7I7JVY3_9MYCO</name>
<sequence length="241" mass="24766">MPTVGLLYPGHSAEDDFPALEERISGAVRLPVVITSVGEDAHRVDALLDIGSDARLADGASQLADAQPDAVMWACTSGSFVFGPQGARAQAAAVADAAGVPASSTSIAFVDALRHLGIHRVAVAASYPDDVAQHFVGFLTDGGAEVVSMGSHGIYTAAEVGTLEPARVVEMVKAADHPDAEAVLVPDTAMHTLAIIDMLEAAVGKPVLTANQVTVWKGLEMLGPVPELPGLGALFRSGSQR</sequence>
<dbReference type="PANTHER" id="PTHR40267:SF1">
    <property type="entry name" value="BLR3294 PROTEIN"/>
    <property type="match status" value="1"/>
</dbReference>
<dbReference type="Gene3D" id="3.40.50.12500">
    <property type="match status" value="1"/>
</dbReference>
<proteinExistence type="predicted"/>
<protein>
    <submittedName>
        <fullName evidence="1">Maleate cis-trans isomerase</fullName>
    </submittedName>
</protein>
<keyword evidence="1" id="KW-0413">Isomerase</keyword>
<dbReference type="InterPro" id="IPR053714">
    <property type="entry name" value="Iso_Racemase_Enz_sf"/>
</dbReference>
<dbReference type="Pfam" id="PF17645">
    <property type="entry name" value="Amdase"/>
    <property type="match status" value="1"/>
</dbReference>
<dbReference type="PANTHER" id="PTHR40267">
    <property type="entry name" value="BLR3294 PROTEIN"/>
    <property type="match status" value="1"/>
</dbReference>
<keyword evidence="2" id="KW-1185">Reference proteome</keyword>
<evidence type="ECO:0000313" key="2">
    <source>
        <dbReference type="Proteomes" id="UP000467006"/>
    </source>
</evidence>
<reference evidence="1 2" key="1">
    <citation type="journal article" date="2019" name="Emerg. Microbes Infect.">
        <title>Comprehensive subspecies identification of 175 nontuberculous mycobacteria species based on 7547 genomic profiles.</title>
        <authorList>
            <person name="Matsumoto Y."/>
            <person name="Kinjo T."/>
            <person name="Motooka D."/>
            <person name="Nabeya D."/>
            <person name="Jung N."/>
            <person name="Uechi K."/>
            <person name="Horii T."/>
            <person name="Iida T."/>
            <person name="Fujita J."/>
            <person name="Nakamura S."/>
        </authorList>
    </citation>
    <scope>NUCLEOTIDE SEQUENCE [LARGE SCALE GENOMIC DNA]</scope>
    <source>
        <strain evidence="1 2">JCM 6396</strain>
    </source>
</reference>
<dbReference type="GO" id="GO:0016853">
    <property type="term" value="F:isomerase activity"/>
    <property type="evidence" value="ECO:0007669"/>
    <property type="project" value="UniProtKB-KW"/>
</dbReference>
<gene>
    <name evidence="1" type="ORF">MDUV_02740</name>
</gene>
<evidence type="ECO:0000313" key="1">
    <source>
        <dbReference type="EMBL" id="BBX15414.1"/>
    </source>
</evidence>
<dbReference type="RefSeq" id="WP_165776258.1">
    <property type="nucleotide sequence ID" value="NZ_AP022563.1"/>
</dbReference>
<dbReference type="EMBL" id="AP022563">
    <property type="protein sequence ID" value="BBX15414.1"/>
    <property type="molecule type" value="Genomic_DNA"/>
</dbReference>
<dbReference type="InterPro" id="IPR026286">
    <property type="entry name" value="MaiA/AMDase"/>
</dbReference>
<dbReference type="Proteomes" id="UP000467006">
    <property type="component" value="Chromosome"/>
</dbReference>
<organism evidence="1 2">
    <name type="scientific">Mycolicibacterium duvalii</name>
    <dbReference type="NCBI Taxonomy" id="39688"/>
    <lineage>
        <taxon>Bacteria</taxon>
        <taxon>Bacillati</taxon>
        <taxon>Actinomycetota</taxon>
        <taxon>Actinomycetes</taxon>
        <taxon>Mycobacteriales</taxon>
        <taxon>Mycobacteriaceae</taxon>
        <taxon>Mycolicibacterium</taxon>
    </lineage>
</organism>
<accession>A0A7I7JVY3</accession>